<dbReference type="Gene3D" id="3.30.2010.10">
    <property type="entry name" value="Metalloproteases ('zincins'), catalytic domain"/>
    <property type="match status" value="1"/>
</dbReference>
<gene>
    <name evidence="2" type="ORF">MNBD_GAMMA17-792</name>
</gene>
<dbReference type="PANTHER" id="PTHR30399">
    <property type="entry name" value="UNCHARACTERIZED PROTEIN YGJP"/>
    <property type="match status" value="1"/>
</dbReference>
<protein>
    <submittedName>
        <fullName evidence="2">Predicted metal-dependent hydrolase</fullName>
    </submittedName>
</protein>
<accession>A0A3B0ZTN0</accession>
<evidence type="ECO:0000313" key="2">
    <source>
        <dbReference type="EMBL" id="VAW89389.1"/>
    </source>
</evidence>
<organism evidence="2">
    <name type="scientific">hydrothermal vent metagenome</name>
    <dbReference type="NCBI Taxonomy" id="652676"/>
    <lineage>
        <taxon>unclassified sequences</taxon>
        <taxon>metagenomes</taxon>
        <taxon>ecological metagenomes</taxon>
    </lineage>
</organism>
<dbReference type="EMBL" id="UOFQ01000131">
    <property type="protein sequence ID" value="VAW89389.1"/>
    <property type="molecule type" value="Genomic_DNA"/>
</dbReference>
<dbReference type="CDD" id="cd07344">
    <property type="entry name" value="M48_yhfN_like"/>
    <property type="match status" value="1"/>
</dbReference>
<keyword evidence="2" id="KW-0378">Hydrolase</keyword>
<sequence length="231" mass="26817">MPSSQTPDYKIRISQRAKRMQLKVSPLGTIEVVLPKNMNARHVPLFVAEHQHWIEQTQKQMAALYPPEELLPGSLDFAATNQQWQLKYLEGKRARVAEINNALSVYSQDDNGAQKALQQWLNRRADEVLIPWLHNVSDELALTFKRAIVRAQKTRWGSCSSNGTISINRALLFMPPETVRYLFIHELCHTKEMNHSARYWALVESYMPNYQQHEQILSKGMRLIPRWALIT</sequence>
<dbReference type="InterPro" id="IPR002725">
    <property type="entry name" value="YgjP-like_metallopeptidase"/>
</dbReference>
<dbReference type="AlphaFoldDB" id="A0A3B0ZTN0"/>
<dbReference type="GO" id="GO:0016787">
    <property type="term" value="F:hydrolase activity"/>
    <property type="evidence" value="ECO:0007669"/>
    <property type="project" value="UniProtKB-KW"/>
</dbReference>
<evidence type="ECO:0000259" key="1">
    <source>
        <dbReference type="Pfam" id="PF01863"/>
    </source>
</evidence>
<dbReference type="Pfam" id="PF01863">
    <property type="entry name" value="YgjP-like"/>
    <property type="match status" value="1"/>
</dbReference>
<proteinExistence type="predicted"/>
<feature type="domain" description="YgjP-like metallopeptidase" evidence="1">
    <location>
        <begin position="18"/>
        <end position="218"/>
    </location>
</feature>
<dbReference type="InterPro" id="IPR053136">
    <property type="entry name" value="UTP_pyrophosphatase-like"/>
</dbReference>
<reference evidence="2" key="1">
    <citation type="submission" date="2018-06" db="EMBL/GenBank/DDBJ databases">
        <authorList>
            <person name="Zhirakovskaya E."/>
        </authorList>
    </citation>
    <scope>NUCLEOTIDE SEQUENCE</scope>
</reference>
<name>A0A3B0ZTN0_9ZZZZ</name>
<dbReference type="PANTHER" id="PTHR30399:SF1">
    <property type="entry name" value="UTP PYROPHOSPHATASE"/>
    <property type="match status" value="1"/>
</dbReference>